<evidence type="ECO:0000313" key="1">
    <source>
        <dbReference type="EMBL" id="CAI6350926.1"/>
    </source>
</evidence>
<name>A0AAV0W537_9HEMI</name>
<accession>A0AAV0W537</accession>
<evidence type="ECO:0000313" key="2">
    <source>
        <dbReference type="Proteomes" id="UP001160148"/>
    </source>
</evidence>
<comment type="caution">
    <text evidence="1">The sequence shown here is derived from an EMBL/GenBank/DDBJ whole genome shotgun (WGS) entry which is preliminary data.</text>
</comment>
<organism evidence="1 2">
    <name type="scientific">Macrosiphum euphorbiae</name>
    <name type="common">potato aphid</name>
    <dbReference type="NCBI Taxonomy" id="13131"/>
    <lineage>
        <taxon>Eukaryota</taxon>
        <taxon>Metazoa</taxon>
        <taxon>Ecdysozoa</taxon>
        <taxon>Arthropoda</taxon>
        <taxon>Hexapoda</taxon>
        <taxon>Insecta</taxon>
        <taxon>Pterygota</taxon>
        <taxon>Neoptera</taxon>
        <taxon>Paraneoptera</taxon>
        <taxon>Hemiptera</taxon>
        <taxon>Sternorrhyncha</taxon>
        <taxon>Aphidomorpha</taxon>
        <taxon>Aphidoidea</taxon>
        <taxon>Aphididae</taxon>
        <taxon>Macrosiphini</taxon>
        <taxon>Macrosiphum</taxon>
    </lineage>
</organism>
<reference evidence="1 2" key="1">
    <citation type="submission" date="2023-01" db="EMBL/GenBank/DDBJ databases">
        <authorList>
            <person name="Whitehead M."/>
        </authorList>
    </citation>
    <scope>NUCLEOTIDE SEQUENCE [LARGE SCALE GENOMIC DNA]</scope>
</reference>
<sequence>MFINMQTEDVCMQPDELDKISDQSSRSLFTRERNIKCKNLELGCPVVDHELNMLDQYHSLVFDNRVVDDGRWPIAFRKFYRVLG</sequence>
<gene>
    <name evidence="1" type="ORF">MEUPH1_LOCUS7332</name>
</gene>
<dbReference type="Proteomes" id="UP001160148">
    <property type="component" value="Unassembled WGS sequence"/>
</dbReference>
<dbReference type="AlphaFoldDB" id="A0AAV0W537"/>
<keyword evidence="2" id="KW-1185">Reference proteome</keyword>
<proteinExistence type="predicted"/>
<protein>
    <submittedName>
        <fullName evidence="1">Uncharacterized protein</fullName>
    </submittedName>
</protein>
<dbReference type="EMBL" id="CARXXK010000001">
    <property type="protein sequence ID" value="CAI6350926.1"/>
    <property type="molecule type" value="Genomic_DNA"/>
</dbReference>